<protein>
    <submittedName>
        <fullName evidence="2">Uncharacterized protein</fullName>
    </submittedName>
</protein>
<dbReference type="EMBL" id="WXZT01000058">
    <property type="protein sequence ID" value="MZZ17703.1"/>
    <property type="molecule type" value="Genomic_DNA"/>
</dbReference>
<evidence type="ECO:0000256" key="1">
    <source>
        <dbReference type="SAM" id="MobiDB-lite"/>
    </source>
</evidence>
<feature type="compositionally biased region" description="Basic residues" evidence="1">
    <location>
        <begin position="7"/>
        <end position="16"/>
    </location>
</feature>
<sequence>MNEPRKRPTKTKKPPRKTPPTRLTIPQDVQDRSNQLFVESVDVNEFFGQRSLSKVVTALLEIALERADQFDSSKVTDKDSLKVELERILRGDKI</sequence>
<dbReference type="RefSeq" id="WP_033992718.1">
    <property type="nucleotide sequence ID" value="NZ_CATOZJ010000016.1"/>
</dbReference>
<gene>
    <name evidence="2" type="ORF">GUL26_36220</name>
</gene>
<comment type="caution">
    <text evidence="2">The sequence shown here is derived from an EMBL/GenBank/DDBJ whole genome shotgun (WGS) entry which is preliminary data.</text>
</comment>
<reference evidence="2" key="1">
    <citation type="submission" date="2020-01" db="EMBL/GenBank/DDBJ databases">
        <title>Bacteria Cultured from War Wounds Associated with the Conflict in Eastern Ukraine.</title>
        <authorList>
            <person name="Snesrud E."/>
            <person name="Galac M.R."/>
            <person name="Mc Gann P."/>
            <person name="Valentine K."/>
            <person name="Viacheslav K."/>
        </authorList>
    </citation>
    <scope>NUCLEOTIDE SEQUENCE</scope>
    <source>
        <strain evidence="2">VNMU148</strain>
    </source>
</reference>
<evidence type="ECO:0000313" key="3">
    <source>
        <dbReference type="Proteomes" id="UP000644192"/>
    </source>
</evidence>
<proteinExistence type="predicted"/>
<dbReference type="Proteomes" id="UP000644192">
    <property type="component" value="Unassembled WGS sequence"/>
</dbReference>
<accession>A0A6B1YKZ0</accession>
<evidence type="ECO:0000313" key="2">
    <source>
        <dbReference type="EMBL" id="MZZ17703.1"/>
    </source>
</evidence>
<name>A0A6B1YKZ0_PSEAI</name>
<organism evidence="2 3">
    <name type="scientific">Pseudomonas aeruginosa</name>
    <dbReference type="NCBI Taxonomy" id="287"/>
    <lineage>
        <taxon>Bacteria</taxon>
        <taxon>Pseudomonadati</taxon>
        <taxon>Pseudomonadota</taxon>
        <taxon>Gammaproteobacteria</taxon>
        <taxon>Pseudomonadales</taxon>
        <taxon>Pseudomonadaceae</taxon>
        <taxon>Pseudomonas</taxon>
    </lineage>
</organism>
<feature type="region of interest" description="Disordered" evidence="1">
    <location>
        <begin position="1"/>
        <end position="25"/>
    </location>
</feature>
<dbReference type="AlphaFoldDB" id="A0A6B1YKZ0"/>